<dbReference type="Proteomes" id="UP000241769">
    <property type="component" value="Unassembled WGS sequence"/>
</dbReference>
<evidence type="ECO:0000313" key="1">
    <source>
        <dbReference type="EMBL" id="PRP75460.1"/>
    </source>
</evidence>
<accession>A0A2P6MUT6</accession>
<organism evidence="1 2">
    <name type="scientific">Planoprotostelium fungivorum</name>
    <dbReference type="NCBI Taxonomy" id="1890364"/>
    <lineage>
        <taxon>Eukaryota</taxon>
        <taxon>Amoebozoa</taxon>
        <taxon>Evosea</taxon>
        <taxon>Variosea</taxon>
        <taxon>Cavosteliida</taxon>
        <taxon>Cavosteliaceae</taxon>
        <taxon>Planoprotostelium</taxon>
    </lineage>
</organism>
<protein>
    <submittedName>
        <fullName evidence="1">Uncharacterized protein</fullName>
    </submittedName>
</protein>
<name>A0A2P6MUT6_9EUKA</name>
<dbReference type="InParanoid" id="A0A2P6MUT6"/>
<dbReference type="EMBL" id="MDYQ01000383">
    <property type="protein sequence ID" value="PRP75460.1"/>
    <property type="molecule type" value="Genomic_DNA"/>
</dbReference>
<keyword evidence="2" id="KW-1185">Reference proteome</keyword>
<comment type="caution">
    <text evidence="1">The sequence shown here is derived from an EMBL/GenBank/DDBJ whole genome shotgun (WGS) entry which is preliminary data.</text>
</comment>
<gene>
    <name evidence="1" type="ORF">PROFUN_15745</name>
</gene>
<reference evidence="1 2" key="1">
    <citation type="journal article" date="2018" name="Genome Biol. Evol.">
        <title>Multiple Roots of Fruiting Body Formation in Amoebozoa.</title>
        <authorList>
            <person name="Hillmann F."/>
            <person name="Forbes G."/>
            <person name="Novohradska S."/>
            <person name="Ferling I."/>
            <person name="Riege K."/>
            <person name="Groth M."/>
            <person name="Westermann M."/>
            <person name="Marz M."/>
            <person name="Spaller T."/>
            <person name="Winckler T."/>
            <person name="Schaap P."/>
            <person name="Glockner G."/>
        </authorList>
    </citation>
    <scope>NUCLEOTIDE SEQUENCE [LARGE SCALE GENOMIC DNA]</scope>
    <source>
        <strain evidence="1 2">Jena</strain>
    </source>
</reference>
<evidence type="ECO:0000313" key="2">
    <source>
        <dbReference type="Proteomes" id="UP000241769"/>
    </source>
</evidence>
<proteinExistence type="predicted"/>
<sequence length="79" mass="9266">MMHEDNREETPGLQDAMVPSLITLTVHLWAARYPYDQSQRISKRYHAEEEGRGDFSVVRMYICYAAGPVPQETHRMLRK</sequence>
<dbReference type="AlphaFoldDB" id="A0A2P6MUT6"/>